<dbReference type="Proteomes" id="UP000608071">
    <property type="component" value="Unassembled WGS sequence"/>
</dbReference>
<dbReference type="InterPro" id="IPR036188">
    <property type="entry name" value="FAD/NAD-bd_sf"/>
</dbReference>
<keyword evidence="5" id="KW-0560">Oxidoreductase</keyword>
<dbReference type="Gene3D" id="3.50.50.100">
    <property type="match status" value="1"/>
</dbReference>
<proteinExistence type="inferred from homology"/>
<dbReference type="PANTHER" id="PTHR42913:SF3">
    <property type="entry name" value="64 KDA MITOCHONDRIAL NADH DEHYDROGENASE (EUROFUNG)"/>
    <property type="match status" value="1"/>
</dbReference>
<evidence type="ECO:0000256" key="3">
    <source>
        <dbReference type="ARBA" id="ARBA00022630"/>
    </source>
</evidence>
<evidence type="ECO:0000256" key="5">
    <source>
        <dbReference type="ARBA" id="ARBA00023002"/>
    </source>
</evidence>
<evidence type="ECO:0000313" key="8">
    <source>
        <dbReference type="Proteomes" id="UP000608071"/>
    </source>
</evidence>
<reference evidence="7 8" key="1">
    <citation type="submission" date="2020-08" db="EMBL/GenBank/DDBJ databases">
        <title>A Genomic Blueprint of the Chicken Gut Microbiome.</title>
        <authorList>
            <person name="Gilroy R."/>
            <person name="Ravi A."/>
            <person name="Getino M."/>
            <person name="Pursley I."/>
            <person name="Horton D.L."/>
            <person name="Alikhan N.-F."/>
            <person name="Baker D."/>
            <person name="Gharbi K."/>
            <person name="Hall N."/>
            <person name="Watson M."/>
            <person name="Adriaenssens E.M."/>
            <person name="Foster-Nyarko E."/>
            <person name="Jarju S."/>
            <person name="Secka A."/>
            <person name="Antonio M."/>
            <person name="Oren A."/>
            <person name="Chaudhuri R."/>
            <person name="La Ragione R.M."/>
            <person name="Hildebrand F."/>
            <person name="Pallen M.J."/>
        </authorList>
    </citation>
    <scope>NUCLEOTIDE SEQUENCE [LARGE SCALE GENOMIC DNA]</scope>
    <source>
        <strain evidence="7 8">Sa2BVA9</strain>
    </source>
</reference>
<dbReference type="PANTHER" id="PTHR42913">
    <property type="entry name" value="APOPTOSIS-INDUCING FACTOR 1"/>
    <property type="match status" value="1"/>
</dbReference>
<protein>
    <submittedName>
        <fullName evidence="7">NAD(P)/FAD-dependent oxidoreductase</fullName>
    </submittedName>
</protein>
<dbReference type="SUPFAM" id="SSF51905">
    <property type="entry name" value="FAD/NAD(P)-binding domain"/>
    <property type="match status" value="1"/>
</dbReference>
<dbReference type="PRINTS" id="PR00368">
    <property type="entry name" value="FADPNR"/>
</dbReference>
<organism evidence="7 8">
    <name type="scientific">Paenibacillus gallinarum</name>
    <dbReference type="NCBI Taxonomy" id="2762232"/>
    <lineage>
        <taxon>Bacteria</taxon>
        <taxon>Bacillati</taxon>
        <taxon>Bacillota</taxon>
        <taxon>Bacilli</taxon>
        <taxon>Bacillales</taxon>
        <taxon>Paenibacillaceae</taxon>
        <taxon>Paenibacillus</taxon>
    </lineage>
</organism>
<gene>
    <name evidence="7" type="ORF">H9647_16495</name>
</gene>
<keyword evidence="8" id="KW-1185">Reference proteome</keyword>
<evidence type="ECO:0000256" key="2">
    <source>
        <dbReference type="ARBA" id="ARBA00005272"/>
    </source>
</evidence>
<evidence type="ECO:0000313" key="7">
    <source>
        <dbReference type="EMBL" id="MBD7969662.1"/>
    </source>
</evidence>
<dbReference type="InterPro" id="IPR023753">
    <property type="entry name" value="FAD/NAD-binding_dom"/>
</dbReference>
<comment type="cofactor">
    <cofactor evidence="1">
        <name>FAD</name>
        <dbReference type="ChEBI" id="CHEBI:57692"/>
    </cofactor>
</comment>
<name>A0ABR8T1N2_9BACL</name>
<dbReference type="EMBL" id="JACSQL010000008">
    <property type="protein sequence ID" value="MBD7969662.1"/>
    <property type="molecule type" value="Genomic_DNA"/>
</dbReference>
<dbReference type="Pfam" id="PF07992">
    <property type="entry name" value="Pyr_redox_2"/>
    <property type="match status" value="1"/>
</dbReference>
<accession>A0ABR8T1N2</accession>
<dbReference type="RefSeq" id="WP_191801976.1">
    <property type="nucleotide sequence ID" value="NZ_JACSQL010000008.1"/>
</dbReference>
<feature type="domain" description="FAD/NAD(P)-binding" evidence="6">
    <location>
        <begin position="3"/>
        <end position="282"/>
    </location>
</feature>
<evidence type="ECO:0000259" key="6">
    <source>
        <dbReference type="Pfam" id="PF07992"/>
    </source>
</evidence>
<evidence type="ECO:0000256" key="4">
    <source>
        <dbReference type="ARBA" id="ARBA00022827"/>
    </source>
</evidence>
<sequence length="353" mass="39300">MKNIVILGGGYGGLTVIKHLLEGSIPNDTQIVLVDRMPFQGLKTEYYALAAGTVSDYDLRVQYPVHERLTYKYGEVESIDLEGKVIQLQNEDPLPYDQLVIGLGCTDRFHGTPGAEEYSNTIQSFRNTRETYLRLSEIKPYGQVHIVGGGLSGVEIAAEIRESRSDLNVTILDRGDRVLSAFPQRLSAYVGEWFAEHQVEIKNHISVSRVEPNAIYNRDEEIVTDAVIWTAGIQPVKMVRDLNVQKDPQGRVTLNEYYQIPEYPEVYVVGDCASLPFAPSAQAAEVQGEQIAHIIQALWKNEKPKTEALKLRGTLGALGKKAGFGLMGKTSMMGRVPRILKSGVLWMSKRHLG</sequence>
<dbReference type="InterPro" id="IPR051169">
    <property type="entry name" value="NADH-Q_oxidoreductase"/>
</dbReference>
<evidence type="ECO:0000256" key="1">
    <source>
        <dbReference type="ARBA" id="ARBA00001974"/>
    </source>
</evidence>
<keyword evidence="3" id="KW-0285">Flavoprotein</keyword>
<comment type="similarity">
    <text evidence="2">Belongs to the NADH dehydrogenase family.</text>
</comment>
<dbReference type="PRINTS" id="PR00411">
    <property type="entry name" value="PNDRDTASEI"/>
</dbReference>
<comment type="caution">
    <text evidence="7">The sequence shown here is derived from an EMBL/GenBank/DDBJ whole genome shotgun (WGS) entry which is preliminary data.</text>
</comment>
<keyword evidence="4" id="KW-0274">FAD</keyword>